<dbReference type="EMBL" id="CACRTV010000057">
    <property type="protein sequence ID" value="VYU49279.1"/>
    <property type="molecule type" value="Genomic_DNA"/>
</dbReference>
<dbReference type="RefSeq" id="WP_156561836.1">
    <property type="nucleotide sequence ID" value="NZ_CACRTV010000057.1"/>
</dbReference>
<dbReference type="AlphaFoldDB" id="A0A6N3FBI8"/>
<proteinExistence type="predicted"/>
<gene>
    <name evidence="1" type="ORF">CPLFYP93_02472</name>
</gene>
<evidence type="ECO:0000313" key="1">
    <source>
        <dbReference type="EMBL" id="VYU49279.1"/>
    </source>
</evidence>
<name>A0A6N3FBI8_9CLOT</name>
<organism evidence="1">
    <name type="scientific">Clostridium paraputrificum</name>
    <dbReference type="NCBI Taxonomy" id="29363"/>
    <lineage>
        <taxon>Bacteria</taxon>
        <taxon>Bacillati</taxon>
        <taxon>Bacillota</taxon>
        <taxon>Clostridia</taxon>
        <taxon>Eubacteriales</taxon>
        <taxon>Clostridiaceae</taxon>
        <taxon>Clostridium</taxon>
    </lineage>
</organism>
<accession>A0A6N3FBI8</accession>
<reference evidence="1" key="1">
    <citation type="submission" date="2019-11" db="EMBL/GenBank/DDBJ databases">
        <authorList>
            <person name="Feng L."/>
        </authorList>
    </citation>
    <scope>NUCLEOTIDE SEQUENCE</scope>
    <source>
        <strain evidence="1">CParaputrificumLFYP93</strain>
    </source>
</reference>
<sequence>MFEDDIEEVDLLDEEYIPEAEVLSFDSPLYLEVEGVLITEELQMIMALTKKEVINQDKVMPLNILFDGQTSYIGDMELNLDNLVNLIALCPNYRICIVNRADKQKVILYEKGNKRSLEELVRFISLV</sequence>
<protein>
    <submittedName>
        <fullName evidence="1">Uncharacterized protein</fullName>
    </submittedName>
</protein>